<dbReference type="PANTHER" id="PTHR43236">
    <property type="entry name" value="ANTITOXIN HIGA1"/>
    <property type="match status" value="1"/>
</dbReference>
<evidence type="ECO:0000313" key="3">
    <source>
        <dbReference type="Proteomes" id="UP000582837"/>
    </source>
</evidence>
<dbReference type="RefSeq" id="WP_170035371.1">
    <property type="nucleotide sequence ID" value="NZ_JABDTL010000001.1"/>
</dbReference>
<evidence type="ECO:0000313" key="2">
    <source>
        <dbReference type="EMBL" id="MBB6071924.1"/>
    </source>
</evidence>
<dbReference type="InterPro" id="IPR052345">
    <property type="entry name" value="Rad_response_metalloprotease"/>
</dbReference>
<keyword evidence="3" id="KW-1185">Reference proteome</keyword>
<dbReference type="InterPro" id="IPR010359">
    <property type="entry name" value="IrrE_HExxH"/>
</dbReference>
<name>A0A841H1S5_9BACT</name>
<organism evidence="2 3">
    <name type="scientific">Longimicrobium terrae</name>
    <dbReference type="NCBI Taxonomy" id="1639882"/>
    <lineage>
        <taxon>Bacteria</taxon>
        <taxon>Pseudomonadati</taxon>
        <taxon>Gemmatimonadota</taxon>
        <taxon>Longimicrobiia</taxon>
        <taxon>Longimicrobiales</taxon>
        <taxon>Longimicrobiaceae</taxon>
        <taxon>Longimicrobium</taxon>
    </lineage>
</organism>
<accession>A0A841H1S5</accession>
<dbReference type="PANTHER" id="PTHR43236:SF2">
    <property type="entry name" value="BLL0069 PROTEIN"/>
    <property type="match status" value="1"/>
</dbReference>
<dbReference type="EMBL" id="JACHIA010000011">
    <property type="protein sequence ID" value="MBB6071924.1"/>
    <property type="molecule type" value="Genomic_DNA"/>
</dbReference>
<dbReference type="Gene3D" id="1.10.10.2910">
    <property type="match status" value="1"/>
</dbReference>
<dbReference type="AlphaFoldDB" id="A0A841H1S5"/>
<protein>
    <submittedName>
        <fullName evidence="2">Zn-dependent peptidase ImmA (M78 family)</fullName>
    </submittedName>
</protein>
<dbReference type="Pfam" id="PF06114">
    <property type="entry name" value="Peptidase_M78"/>
    <property type="match status" value="1"/>
</dbReference>
<dbReference type="Proteomes" id="UP000582837">
    <property type="component" value="Unassembled WGS sequence"/>
</dbReference>
<sequence length="184" mass="20661">MAEAEKVLARAGYVRPPVPIEDIIVDTGLQIQSQPLETNVSGFLIRKDSGAYVGVNSLHHRNRQRFTLAHELGHYILHHDSPTVFVDDALIHFRAETTTTPNDMYEMEANAFAGALLMPESMLRRDLAERYIDAMDEAAVRNMARRYEVSPQALTIRLMRVGLLGGVDPIGPPAQQRKRPPTEF</sequence>
<reference evidence="2 3" key="1">
    <citation type="submission" date="2020-08" db="EMBL/GenBank/DDBJ databases">
        <title>Genomic Encyclopedia of Type Strains, Phase IV (KMG-IV): sequencing the most valuable type-strain genomes for metagenomic binning, comparative biology and taxonomic classification.</title>
        <authorList>
            <person name="Goeker M."/>
        </authorList>
    </citation>
    <scope>NUCLEOTIDE SEQUENCE [LARGE SCALE GENOMIC DNA]</scope>
    <source>
        <strain evidence="2 3">DSM 29007</strain>
    </source>
</reference>
<feature type="domain" description="IrrE N-terminal-like" evidence="1">
    <location>
        <begin position="28"/>
        <end position="159"/>
    </location>
</feature>
<gene>
    <name evidence="2" type="ORF">HNQ61_003584</name>
</gene>
<comment type="caution">
    <text evidence="2">The sequence shown here is derived from an EMBL/GenBank/DDBJ whole genome shotgun (WGS) entry which is preliminary data.</text>
</comment>
<evidence type="ECO:0000259" key="1">
    <source>
        <dbReference type="Pfam" id="PF06114"/>
    </source>
</evidence>
<proteinExistence type="predicted"/>